<gene>
    <name evidence="1" type="ORF">O6H91_14G002000</name>
</gene>
<proteinExistence type="predicted"/>
<sequence>MESSSWVVTHYWLYSSSCALIFCSPLFFLFSSAFYFPLQILLSINESYALLMFLKHLLPLQAPLLEPSPRAFSLNLSFHYHILLSSSSSFRVRTICEFREFLFSNSIIVITSERVCVSVG</sequence>
<dbReference type="Proteomes" id="UP001162992">
    <property type="component" value="Chromosome 14"/>
</dbReference>
<evidence type="ECO:0000313" key="2">
    <source>
        <dbReference type="Proteomes" id="UP001162992"/>
    </source>
</evidence>
<comment type="caution">
    <text evidence="1">The sequence shown here is derived from an EMBL/GenBank/DDBJ whole genome shotgun (WGS) entry which is preliminary data.</text>
</comment>
<accession>A0ACC2BKU6</accession>
<reference evidence="2" key="1">
    <citation type="journal article" date="2024" name="Proc. Natl. Acad. Sci. U.S.A.">
        <title>Extraordinary preservation of gene collinearity over three hundred million years revealed in homosporous lycophytes.</title>
        <authorList>
            <person name="Li C."/>
            <person name="Wickell D."/>
            <person name="Kuo L.Y."/>
            <person name="Chen X."/>
            <person name="Nie B."/>
            <person name="Liao X."/>
            <person name="Peng D."/>
            <person name="Ji J."/>
            <person name="Jenkins J."/>
            <person name="Williams M."/>
            <person name="Shu S."/>
            <person name="Plott C."/>
            <person name="Barry K."/>
            <person name="Rajasekar S."/>
            <person name="Grimwood J."/>
            <person name="Han X."/>
            <person name="Sun S."/>
            <person name="Hou Z."/>
            <person name="He W."/>
            <person name="Dai G."/>
            <person name="Sun C."/>
            <person name="Schmutz J."/>
            <person name="Leebens-Mack J.H."/>
            <person name="Li F.W."/>
            <person name="Wang L."/>
        </authorList>
    </citation>
    <scope>NUCLEOTIDE SEQUENCE [LARGE SCALE GENOMIC DNA]</scope>
    <source>
        <strain evidence="2">cv. PW_Plant_1</strain>
    </source>
</reference>
<evidence type="ECO:0000313" key="1">
    <source>
        <dbReference type="EMBL" id="KAJ7530380.1"/>
    </source>
</evidence>
<dbReference type="EMBL" id="CM055105">
    <property type="protein sequence ID" value="KAJ7530380.1"/>
    <property type="molecule type" value="Genomic_DNA"/>
</dbReference>
<organism evidence="1 2">
    <name type="scientific">Diphasiastrum complanatum</name>
    <name type="common">Issler's clubmoss</name>
    <name type="synonym">Lycopodium complanatum</name>
    <dbReference type="NCBI Taxonomy" id="34168"/>
    <lineage>
        <taxon>Eukaryota</taxon>
        <taxon>Viridiplantae</taxon>
        <taxon>Streptophyta</taxon>
        <taxon>Embryophyta</taxon>
        <taxon>Tracheophyta</taxon>
        <taxon>Lycopodiopsida</taxon>
        <taxon>Lycopodiales</taxon>
        <taxon>Lycopodiaceae</taxon>
        <taxon>Lycopodioideae</taxon>
        <taxon>Diphasiastrum</taxon>
    </lineage>
</organism>
<protein>
    <submittedName>
        <fullName evidence="1">Uncharacterized protein</fullName>
    </submittedName>
</protein>
<name>A0ACC2BKU6_DIPCM</name>
<keyword evidence="2" id="KW-1185">Reference proteome</keyword>